<accession>A0A8H4C6G3</accession>
<dbReference type="EMBL" id="WVTB01000101">
    <property type="protein sequence ID" value="KAF3798160.1"/>
    <property type="molecule type" value="Genomic_DNA"/>
</dbReference>
<organism evidence="1 2">
    <name type="scientific">Colletotrichum gloeosporioides</name>
    <name type="common">Anthracnose fungus</name>
    <name type="synonym">Glomerella cingulata</name>
    <dbReference type="NCBI Taxonomy" id="474922"/>
    <lineage>
        <taxon>Eukaryota</taxon>
        <taxon>Fungi</taxon>
        <taxon>Dikarya</taxon>
        <taxon>Ascomycota</taxon>
        <taxon>Pezizomycotina</taxon>
        <taxon>Sordariomycetes</taxon>
        <taxon>Hypocreomycetidae</taxon>
        <taxon>Glomerellales</taxon>
        <taxon>Glomerellaceae</taxon>
        <taxon>Colletotrichum</taxon>
        <taxon>Colletotrichum gloeosporioides species complex</taxon>
    </lineage>
</organism>
<dbReference type="Proteomes" id="UP000613401">
    <property type="component" value="Unassembled WGS sequence"/>
</dbReference>
<reference evidence="1" key="2">
    <citation type="submission" date="2020-03" db="EMBL/GenBank/DDBJ databases">
        <authorList>
            <person name="Fu F.-F."/>
            <person name="Chen J."/>
        </authorList>
    </citation>
    <scope>NUCLEOTIDE SEQUENCE</scope>
    <source>
        <strain evidence="1">Lc1</strain>
    </source>
</reference>
<dbReference type="GeneID" id="69017634"/>
<dbReference type="AlphaFoldDB" id="A0A8H4C6G3"/>
<comment type="caution">
    <text evidence="1">The sequence shown here is derived from an EMBL/GenBank/DDBJ whole genome shotgun (WGS) entry which is preliminary data.</text>
</comment>
<dbReference type="RefSeq" id="XP_045257320.1">
    <property type="nucleotide sequence ID" value="XM_045410429.1"/>
</dbReference>
<protein>
    <submittedName>
        <fullName evidence="1">Uncharacterized protein</fullName>
    </submittedName>
</protein>
<reference evidence="1" key="1">
    <citation type="journal article" date="2020" name="Phytopathology">
        <title>Genome sequence and comparative analysis of Colletotrichum gloeosporioides isolated from Liriodendron leaves.</title>
        <authorList>
            <person name="Fu F.F."/>
            <person name="Hao Z."/>
            <person name="Wang P."/>
            <person name="Lu Y."/>
            <person name="Xue L.J."/>
            <person name="Wei G."/>
            <person name="Tian Y."/>
            <person name="Baishi H."/>
            <person name="Xu H."/>
            <person name="Shi J."/>
            <person name="Cheng T."/>
            <person name="Wang G."/>
            <person name="Yi Y."/>
            <person name="Chen J."/>
        </authorList>
    </citation>
    <scope>NUCLEOTIDE SEQUENCE</scope>
    <source>
        <strain evidence="1">Lc1</strain>
    </source>
</reference>
<proteinExistence type="predicted"/>
<evidence type="ECO:0000313" key="2">
    <source>
        <dbReference type="Proteomes" id="UP000613401"/>
    </source>
</evidence>
<name>A0A8H4C6G3_COLGL</name>
<sequence>MMSKIGELSRQQWRASTRILISLSPRLRHGPTRKVSSRRDQNAIYPVVSQWASRPVKEFGMKATTIRNPFGR</sequence>
<gene>
    <name evidence="1" type="ORF">GCG54_00010506</name>
</gene>
<evidence type="ECO:0000313" key="1">
    <source>
        <dbReference type="EMBL" id="KAF3798160.1"/>
    </source>
</evidence>
<keyword evidence="2" id="KW-1185">Reference proteome</keyword>